<evidence type="ECO:0000313" key="8">
    <source>
        <dbReference type="EMBL" id="EMA36534.1"/>
    </source>
</evidence>
<feature type="transmembrane region" description="Helical" evidence="7">
    <location>
        <begin position="66"/>
        <end position="88"/>
    </location>
</feature>
<evidence type="ECO:0000256" key="6">
    <source>
        <dbReference type="SAM" id="MobiDB-lite"/>
    </source>
</evidence>
<evidence type="ECO:0000313" key="9">
    <source>
        <dbReference type="Proteomes" id="UP000011566"/>
    </source>
</evidence>
<feature type="transmembrane region" description="Helical" evidence="7">
    <location>
        <begin position="16"/>
        <end position="45"/>
    </location>
</feature>
<feature type="transmembrane region" description="Helical" evidence="7">
    <location>
        <begin position="324"/>
        <end position="350"/>
    </location>
</feature>
<feature type="transmembrane region" description="Helical" evidence="7">
    <location>
        <begin position="153"/>
        <end position="176"/>
    </location>
</feature>
<organism evidence="8 9">
    <name type="scientific">Halococcus hamelinensis 100A6</name>
    <dbReference type="NCBI Taxonomy" id="1132509"/>
    <lineage>
        <taxon>Archaea</taxon>
        <taxon>Methanobacteriati</taxon>
        <taxon>Methanobacteriota</taxon>
        <taxon>Stenosarchaea group</taxon>
        <taxon>Halobacteria</taxon>
        <taxon>Halobacteriales</taxon>
        <taxon>Halococcaceae</taxon>
        <taxon>Halococcus</taxon>
    </lineage>
</organism>
<name>M0LW23_9EURY</name>
<evidence type="ECO:0000256" key="2">
    <source>
        <dbReference type="ARBA" id="ARBA00009773"/>
    </source>
</evidence>
<feature type="transmembrane region" description="Helical" evidence="7">
    <location>
        <begin position="286"/>
        <end position="304"/>
    </location>
</feature>
<gene>
    <name evidence="8" type="ORF">C447_14791</name>
</gene>
<protein>
    <submittedName>
        <fullName evidence="8">Permease</fullName>
    </submittedName>
</protein>
<dbReference type="InterPro" id="IPR002549">
    <property type="entry name" value="AI-2E-like"/>
</dbReference>
<evidence type="ECO:0000256" key="4">
    <source>
        <dbReference type="ARBA" id="ARBA00022989"/>
    </source>
</evidence>
<dbReference type="OrthoDB" id="282734at2157"/>
<comment type="similarity">
    <text evidence="2">Belongs to the autoinducer-2 exporter (AI-2E) (TC 2.A.86) family.</text>
</comment>
<keyword evidence="5 7" id="KW-0472">Membrane</keyword>
<accession>M0LW23</accession>
<feature type="compositionally biased region" description="Acidic residues" evidence="6">
    <location>
        <begin position="394"/>
        <end position="407"/>
    </location>
</feature>
<keyword evidence="4 7" id="KW-1133">Transmembrane helix</keyword>
<keyword evidence="3 7" id="KW-0812">Transmembrane</keyword>
<dbReference type="eggNOG" id="arCOG02642">
    <property type="taxonomic scope" value="Archaea"/>
</dbReference>
<comment type="caution">
    <text evidence="8">The sequence shown here is derived from an EMBL/GenBank/DDBJ whole genome shotgun (WGS) entry which is preliminary data.</text>
</comment>
<feature type="transmembrane region" description="Helical" evidence="7">
    <location>
        <begin position="245"/>
        <end position="274"/>
    </location>
</feature>
<reference evidence="8 9" key="1">
    <citation type="journal article" date="2014" name="PLoS Genet.">
        <title>Phylogenetically driven sequencing of extremely halophilic archaea reveals strategies for static and dynamic osmo-response.</title>
        <authorList>
            <person name="Becker E.A."/>
            <person name="Seitzer P.M."/>
            <person name="Tritt A."/>
            <person name="Larsen D."/>
            <person name="Krusor M."/>
            <person name="Yao A.I."/>
            <person name="Wu D."/>
            <person name="Madern D."/>
            <person name="Eisen J.A."/>
            <person name="Darling A.E."/>
            <person name="Facciotti M.T."/>
        </authorList>
    </citation>
    <scope>NUCLEOTIDE SEQUENCE [LARGE SCALE GENOMIC DNA]</scope>
    <source>
        <strain evidence="8 9">100A6</strain>
    </source>
</reference>
<dbReference type="AlphaFoldDB" id="M0LW23"/>
<feature type="region of interest" description="Disordered" evidence="6">
    <location>
        <begin position="372"/>
        <end position="407"/>
    </location>
</feature>
<dbReference type="PATRIC" id="fig|1132509.6.peg.3444"/>
<dbReference type="RefSeq" id="WP_007695236.1">
    <property type="nucleotide sequence ID" value="NZ_AJRK01000361.1"/>
</dbReference>
<dbReference type="Proteomes" id="UP000011566">
    <property type="component" value="Unassembled WGS sequence"/>
</dbReference>
<evidence type="ECO:0000256" key="7">
    <source>
        <dbReference type="SAM" id="Phobius"/>
    </source>
</evidence>
<dbReference type="Pfam" id="PF01594">
    <property type="entry name" value="AI-2E_transport"/>
    <property type="match status" value="1"/>
</dbReference>
<sequence>MASDGEFGPFTSRARVAWWFFVLALGFVAAYLVYSFIGVIVLGIFGYYATRPICRRLARYTNSPGLAAVTTVVVVVVPILLLVVYTGFRIYQQVRRLLFSDSSESIGTYFNVSALPADQQAMVSSLLRNPGQLVSQPRQLLDLLPTLLQQGTLVFNAVFGGLLLVALAVALSYYLLENDHRLARGFESLVGGEDTVAYAYASTVDADLESVFFGNVLFVAAMTVIAGITYEATTLLAPAGIEVPLILALSVLTGLTSLLPIVVSKVVYLPLVGYLALQALEAGRGALAFVVGVLVVYFLVLDILPQTFIQPYITGRQLDMVLLMFSYILGPALLGWYGFFLLPIVFIVMLEAVRIVLPELVRGEPLTPTISIGHGVGSDVESTRVGASTRTDDPLDETDEDDAAADN</sequence>
<proteinExistence type="inferred from homology"/>
<evidence type="ECO:0000256" key="3">
    <source>
        <dbReference type="ARBA" id="ARBA00022692"/>
    </source>
</evidence>
<feature type="transmembrane region" description="Helical" evidence="7">
    <location>
        <begin position="211"/>
        <end position="230"/>
    </location>
</feature>
<dbReference type="EMBL" id="AOMB01000041">
    <property type="protein sequence ID" value="EMA36534.1"/>
    <property type="molecule type" value="Genomic_DNA"/>
</dbReference>
<evidence type="ECO:0000256" key="5">
    <source>
        <dbReference type="ARBA" id="ARBA00023136"/>
    </source>
</evidence>
<dbReference type="GO" id="GO:0016020">
    <property type="term" value="C:membrane"/>
    <property type="evidence" value="ECO:0007669"/>
    <property type="project" value="UniProtKB-SubCell"/>
</dbReference>
<evidence type="ECO:0000256" key="1">
    <source>
        <dbReference type="ARBA" id="ARBA00004141"/>
    </source>
</evidence>
<keyword evidence="9" id="KW-1185">Reference proteome</keyword>
<comment type="subcellular location">
    <subcellularLocation>
        <location evidence="1">Membrane</location>
        <topology evidence="1">Multi-pass membrane protein</topology>
    </subcellularLocation>
</comment>